<gene>
    <name evidence="1" type="ORF">EFY79_13570</name>
</gene>
<dbReference type="EMBL" id="RJJR01000011">
    <property type="protein sequence ID" value="RNI35277.1"/>
    <property type="molecule type" value="Genomic_DNA"/>
</dbReference>
<keyword evidence="2" id="KW-1185">Reference proteome</keyword>
<dbReference type="RefSeq" id="WP_123121264.1">
    <property type="nucleotide sequence ID" value="NZ_RJJR01000011.1"/>
</dbReference>
<name>A0A3M9ND97_9BACT</name>
<comment type="caution">
    <text evidence="1">The sequence shown here is derived from an EMBL/GenBank/DDBJ whole genome shotgun (WGS) entry which is preliminary data.</text>
</comment>
<dbReference type="Gene3D" id="3.10.20.310">
    <property type="entry name" value="membrane protein fhac"/>
    <property type="match status" value="1"/>
</dbReference>
<dbReference type="OrthoDB" id="609711at2"/>
<evidence type="ECO:0000313" key="1">
    <source>
        <dbReference type="EMBL" id="RNI35277.1"/>
    </source>
</evidence>
<dbReference type="AlphaFoldDB" id="A0A3M9ND97"/>
<protein>
    <submittedName>
        <fullName evidence="1">Uncharacterized protein</fullName>
    </submittedName>
</protein>
<organism evidence="1 2">
    <name type="scientific">Hanamia caeni</name>
    <dbReference type="NCBI Taxonomy" id="2294116"/>
    <lineage>
        <taxon>Bacteria</taxon>
        <taxon>Pseudomonadati</taxon>
        <taxon>Bacteroidota</taxon>
        <taxon>Chitinophagia</taxon>
        <taxon>Chitinophagales</taxon>
        <taxon>Chitinophagaceae</taxon>
        <taxon>Hanamia</taxon>
    </lineage>
</organism>
<proteinExistence type="predicted"/>
<dbReference type="Proteomes" id="UP000267223">
    <property type="component" value="Unassembled WGS sequence"/>
</dbReference>
<evidence type="ECO:0000313" key="2">
    <source>
        <dbReference type="Proteomes" id="UP000267223"/>
    </source>
</evidence>
<sequence length="617" mass="71426">MKLLLKYSYNIFFIIPILCIHFEVNAQIDTSNRLKNPADTSSRIKTLIHKVIENLEKPPKSDSLKPGTNEVAFEPYEGLIIRNIIIERVPFGVTIGDTSKRLINSLTNLANDLHHITKTKVIKENLFFKKGDPVKPFLMADNERYLRQLLYLQDAEIFVAKTATGSDSVDVFVEIKDVFSMGGAINSLGLKQTNLEIREDNFAGSGNAAILYALYDDKRKNNFAFGGEYMNRNLGGSFINARAGYQSFYPAIYGPKEDNNYYISFMKPLVNRYMKWTYELDASYHHTRNFYAPDSFYLANTRYRYYNIETWAGYNINANDFTTSEESKKLRKLIGGRYINQNFLSVPKRFDTVYDWKYQTIKAGLVTLTFYRQNFYKTRYIYGFGRNEDIPEGLLLSVTAGFTKRQEAKRPFVGFNFESYHFNSRRNYLSYKVAAEGYLNQSSIEDLNFLGSIFYFDRLKPVGSKWKQRFFLNFDLAQQVNTVYNQPLFANSQFGMPEYGNEIIDNQRVGGALRSTAKVESEFFSPWSVVAFRFAPFVFGNVSVFSPYKYHAKVLSALGGGIRTRNESLVFGTIELKAYYFPEKNFHNESFRFSLSTNVIFKYNTQFVKKPDFIQIN</sequence>
<accession>A0A3M9ND97</accession>
<reference evidence="1 2" key="1">
    <citation type="submission" date="2018-11" db="EMBL/GenBank/DDBJ databases">
        <title>Draft genome sequence of Ferruginibacter sp. BO-59.</title>
        <authorList>
            <person name="Im W.T."/>
        </authorList>
    </citation>
    <scope>NUCLEOTIDE SEQUENCE [LARGE SCALE GENOMIC DNA]</scope>
    <source>
        <strain evidence="1 2">BO-59</strain>
    </source>
</reference>